<feature type="signal peptide" evidence="2">
    <location>
        <begin position="1"/>
        <end position="18"/>
    </location>
</feature>
<feature type="region of interest" description="Disordered" evidence="1">
    <location>
        <begin position="88"/>
        <end position="109"/>
    </location>
</feature>
<feature type="region of interest" description="Disordered" evidence="1">
    <location>
        <begin position="19"/>
        <end position="53"/>
    </location>
</feature>
<evidence type="ECO:0000313" key="4">
    <source>
        <dbReference type="Proteomes" id="UP001499854"/>
    </source>
</evidence>
<feature type="compositionally biased region" description="Low complexity" evidence="1">
    <location>
        <begin position="19"/>
        <end position="48"/>
    </location>
</feature>
<keyword evidence="2" id="KW-0732">Signal</keyword>
<feature type="region of interest" description="Disordered" evidence="1">
    <location>
        <begin position="124"/>
        <end position="207"/>
    </location>
</feature>
<evidence type="ECO:0000256" key="2">
    <source>
        <dbReference type="SAM" id="SignalP"/>
    </source>
</evidence>
<comment type="caution">
    <text evidence="3">The sequence shown here is derived from an EMBL/GenBank/DDBJ whole genome shotgun (WGS) entry which is preliminary data.</text>
</comment>
<evidence type="ECO:0000256" key="1">
    <source>
        <dbReference type="SAM" id="MobiDB-lite"/>
    </source>
</evidence>
<name>A0ABN2SNZ1_9ACTN</name>
<protein>
    <recommendedName>
        <fullName evidence="5">Secreted protein</fullName>
    </recommendedName>
</protein>
<organism evidence="3 4">
    <name type="scientific">Catenulispora subtropica</name>
    <dbReference type="NCBI Taxonomy" id="450798"/>
    <lineage>
        <taxon>Bacteria</taxon>
        <taxon>Bacillati</taxon>
        <taxon>Actinomycetota</taxon>
        <taxon>Actinomycetes</taxon>
        <taxon>Catenulisporales</taxon>
        <taxon>Catenulisporaceae</taxon>
        <taxon>Catenulispora</taxon>
    </lineage>
</organism>
<accession>A0ABN2SNZ1</accession>
<keyword evidence="4" id="KW-1185">Reference proteome</keyword>
<dbReference type="Proteomes" id="UP001499854">
    <property type="component" value="Unassembled WGS sequence"/>
</dbReference>
<gene>
    <name evidence="3" type="ORF">GCM10009838_61440</name>
</gene>
<sequence length="311" mass="32034">MLAAATAMVLTGCSSASAPAGAPAAANAKPNANAKAGGAPTSGGSTAPKDSGSLPMDAYIFLSDKDQRVVQQAMSLVTRDCMKRFGFDYQPPAPDQSSSGDSPKHYGFGVDDVKQAQLWGYHSPQQQVTQPAPAEPDDGKSSPSHLVLIGGVKSAGGQAVPEGGCKGEAESKVLGPDLSKDQETALSGPNADGKDTTPGGPAGHDPRVQDALKAWKSCMNKAGFNYSVPFDGPKQFLKGPGQAVQPSAPEIASAVADATCKQQVNLNGIWFQAETDLENTFIEQHATALNEVQKQRADEVKRAAAIVASGS</sequence>
<feature type="chain" id="PRO_5045626010" description="Secreted protein" evidence="2">
    <location>
        <begin position="19"/>
        <end position="311"/>
    </location>
</feature>
<evidence type="ECO:0008006" key="5">
    <source>
        <dbReference type="Google" id="ProtNLM"/>
    </source>
</evidence>
<evidence type="ECO:0000313" key="3">
    <source>
        <dbReference type="EMBL" id="GAA1990069.1"/>
    </source>
</evidence>
<proteinExistence type="predicted"/>
<reference evidence="3 4" key="1">
    <citation type="journal article" date="2019" name="Int. J. Syst. Evol. Microbiol.">
        <title>The Global Catalogue of Microorganisms (GCM) 10K type strain sequencing project: providing services to taxonomists for standard genome sequencing and annotation.</title>
        <authorList>
            <consortium name="The Broad Institute Genomics Platform"/>
            <consortium name="The Broad Institute Genome Sequencing Center for Infectious Disease"/>
            <person name="Wu L."/>
            <person name="Ma J."/>
        </authorList>
    </citation>
    <scope>NUCLEOTIDE SEQUENCE [LARGE SCALE GENOMIC DNA]</scope>
    <source>
        <strain evidence="3 4">JCM 16013</strain>
    </source>
</reference>
<dbReference type="EMBL" id="BAAAQM010000043">
    <property type="protein sequence ID" value="GAA1990069.1"/>
    <property type="molecule type" value="Genomic_DNA"/>
</dbReference>